<dbReference type="STRING" id="45351.A7SSF1"/>
<keyword evidence="11" id="KW-1185">Reference proteome</keyword>
<keyword evidence="6" id="KW-1133">Transmembrane helix</keyword>
<feature type="non-terminal residue" evidence="10">
    <location>
        <position position="1"/>
    </location>
</feature>
<reference evidence="10 11" key="1">
    <citation type="journal article" date="2007" name="Science">
        <title>Sea anemone genome reveals ancestral eumetazoan gene repertoire and genomic organization.</title>
        <authorList>
            <person name="Putnam N.H."/>
            <person name="Srivastava M."/>
            <person name="Hellsten U."/>
            <person name="Dirks B."/>
            <person name="Chapman J."/>
            <person name="Salamov A."/>
            <person name="Terry A."/>
            <person name="Shapiro H."/>
            <person name="Lindquist E."/>
            <person name="Kapitonov V.V."/>
            <person name="Jurka J."/>
            <person name="Genikhovich G."/>
            <person name="Grigoriev I.V."/>
            <person name="Lucas S.M."/>
            <person name="Steele R.E."/>
            <person name="Finnerty J.R."/>
            <person name="Technau U."/>
            <person name="Martindale M.Q."/>
            <person name="Rokhsar D.S."/>
        </authorList>
    </citation>
    <scope>NUCLEOTIDE SEQUENCE [LARGE SCALE GENOMIC DNA]</scope>
    <source>
        <strain evidence="11">CH2 X CH6</strain>
    </source>
</reference>
<dbReference type="GO" id="GO:0005509">
    <property type="term" value="F:calcium ion binding"/>
    <property type="evidence" value="ECO:0007669"/>
    <property type="project" value="UniProtKB-UniRule"/>
</dbReference>
<dbReference type="CDD" id="cd11304">
    <property type="entry name" value="Cadherin_repeat"/>
    <property type="match status" value="5"/>
</dbReference>
<evidence type="ECO:0000256" key="4">
    <source>
        <dbReference type="ARBA" id="ARBA00022837"/>
    </source>
</evidence>
<dbReference type="PROSITE" id="PS50268">
    <property type="entry name" value="CADHERIN_2"/>
    <property type="match status" value="5"/>
</dbReference>
<evidence type="ECO:0000259" key="9">
    <source>
        <dbReference type="PROSITE" id="PS50268"/>
    </source>
</evidence>
<dbReference type="HOGENOM" id="CLU_047089_0_0_1"/>
<dbReference type="PRINTS" id="PR00205">
    <property type="entry name" value="CADHERIN"/>
</dbReference>
<comment type="subcellular location">
    <subcellularLocation>
        <location evidence="1">Membrane</location>
    </subcellularLocation>
</comment>
<dbReference type="PANTHER" id="PTHR24025">
    <property type="entry name" value="DESMOGLEIN FAMILY MEMBER"/>
    <property type="match status" value="1"/>
</dbReference>
<feature type="non-terminal residue" evidence="10">
    <location>
        <position position="479"/>
    </location>
</feature>
<feature type="domain" description="Cadherin" evidence="9">
    <location>
        <begin position="281"/>
        <end position="384"/>
    </location>
</feature>
<name>A7SSF1_NEMVE</name>
<dbReference type="Pfam" id="PF00028">
    <property type="entry name" value="Cadherin"/>
    <property type="match status" value="4"/>
</dbReference>
<dbReference type="InParanoid" id="A7SSF1"/>
<keyword evidence="3" id="KW-0677">Repeat</keyword>
<sequence length="479" mass="53511">FAVNDYGVITLTKSLDSERNTTFNLTITAHDKGMPSLETATRAIVVIDVVDTNDNNPIFELSLYETTILENTTAGSSVMVSEYAPVGQTILRLTVSDNDTAENSQLNLRVVSGDPNSTFFLSNSGEISIARKLDYERLQMYNLTVVAWDSGKPVLQSLKPANVVIRIRDDNDNQPVFSRDLYEAWVLENITAGQFVVQVKAKDADYQQNGRLVYSMVRNNSKFRVNETTGEIYLSESLDFEETKEYVFGIIASDSGVEPKSSSTSVRVIVMDVNDNVPTFDRFLYKSTVRENSPVGTTAIKVQAIDTDTGSNAKIEYIIASGNTNNSFDIDNHGFVTVNKAIDFETRKIYNLTIMARDCGDPVLTSIVSVVLLIEDENDNPPVFDLPYYFVRMYENVSIRADIIRVHASDSDSGFNSEIRYSFPVGFVVKPFAINANTGMIYTRHEIDFEEKRVYEFSVIASDQGIPVLRDVAIVRVDV</sequence>
<dbReference type="PANTHER" id="PTHR24025:SF23">
    <property type="entry name" value="NEURAL-CADHERIN"/>
    <property type="match status" value="1"/>
</dbReference>
<feature type="domain" description="Cadherin" evidence="9">
    <location>
        <begin position="178"/>
        <end position="280"/>
    </location>
</feature>
<dbReference type="GO" id="GO:0007156">
    <property type="term" value="P:homophilic cell adhesion via plasma membrane adhesion molecules"/>
    <property type="evidence" value="ECO:0007669"/>
    <property type="project" value="InterPro"/>
</dbReference>
<feature type="domain" description="Cadherin" evidence="9">
    <location>
        <begin position="385"/>
        <end position="479"/>
    </location>
</feature>
<dbReference type="InterPro" id="IPR015919">
    <property type="entry name" value="Cadherin-like_sf"/>
</dbReference>
<dbReference type="SMART" id="SM00112">
    <property type="entry name" value="CA"/>
    <property type="match status" value="5"/>
</dbReference>
<gene>
    <name evidence="10" type="ORF">NEMVEDRAFT_v1g41182</name>
</gene>
<dbReference type="OMA" id="WIFVHAT"/>
<dbReference type="FunFam" id="2.60.40.60:FF:000350">
    <property type="entry name" value="Predicted protein"/>
    <property type="match status" value="2"/>
</dbReference>
<dbReference type="AlphaFoldDB" id="A7SSF1"/>
<feature type="domain" description="Cadherin" evidence="9">
    <location>
        <begin position="1"/>
        <end position="59"/>
    </location>
</feature>
<evidence type="ECO:0000256" key="3">
    <source>
        <dbReference type="ARBA" id="ARBA00022737"/>
    </source>
</evidence>
<evidence type="ECO:0000313" key="10">
    <source>
        <dbReference type="EMBL" id="EDO33358.1"/>
    </source>
</evidence>
<accession>A7SSF1</accession>
<dbReference type="FunFam" id="2.60.40.60:FF:000104">
    <property type="entry name" value="cadherin-23 isoform X1"/>
    <property type="match status" value="2"/>
</dbReference>
<keyword evidence="5" id="KW-0130">Cell adhesion</keyword>
<evidence type="ECO:0000256" key="5">
    <source>
        <dbReference type="ARBA" id="ARBA00022889"/>
    </source>
</evidence>
<protein>
    <recommendedName>
        <fullName evidence="9">Cadherin domain-containing protein</fullName>
    </recommendedName>
</protein>
<keyword evidence="2" id="KW-0812">Transmembrane</keyword>
<dbReference type="Proteomes" id="UP000001593">
    <property type="component" value="Unassembled WGS sequence"/>
</dbReference>
<evidence type="ECO:0000256" key="2">
    <source>
        <dbReference type="ARBA" id="ARBA00022692"/>
    </source>
</evidence>
<organism evidence="10 11">
    <name type="scientific">Nematostella vectensis</name>
    <name type="common">Starlet sea anemone</name>
    <dbReference type="NCBI Taxonomy" id="45351"/>
    <lineage>
        <taxon>Eukaryota</taxon>
        <taxon>Metazoa</taxon>
        <taxon>Cnidaria</taxon>
        <taxon>Anthozoa</taxon>
        <taxon>Hexacorallia</taxon>
        <taxon>Actiniaria</taxon>
        <taxon>Edwardsiidae</taxon>
        <taxon>Nematostella</taxon>
    </lineage>
</organism>
<evidence type="ECO:0000256" key="7">
    <source>
        <dbReference type="ARBA" id="ARBA00023136"/>
    </source>
</evidence>
<evidence type="ECO:0000256" key="8">
    <source>
        <dbReference type="PROSITE-ProRule" id="PRU00043"/>
    </source>
</evidence>
<dbReference type="FunCoup" id="A7SSF1">
    <property type="interactions" value="109"/>
</dbReference>
<dbReference type="GO" id="GO:0005886">
    <property type="term" value="C:plasma membrane"/>
    <property type="evidence" value="ECO:0007669"/>
    <property type="project" value="InterPro"/>
</dbReference>
<dbReference type="PROSITE" id="PS00232">
    <property type="entry name" value="CADHERIN_1"/>
    <property type="match status" value="3"/>
</dbReference>
<dbReference type="SUPFAM" id="SSF49313">
    <property type="entry name" value="Cadherin-like"/>
    <property type="match status" value="5"/>
</dbReference>
<feature type="domain" description="Cadherin" evidence="9">
    <location>
        <begin position="60"/>
        <end position="177"/>
    </location>
</feature>
<evidence type="ECO:0000313" key="11">
    <source>
        <dbReference type="Proteomes" id="UP000001593"/>
    </source>
</evidence>
<evidence type="ECO:0000256" key="1">
    <source>
        <dbReference type="ARBA" id="ARBA00004370"/>
    </source>
</evidence>
<proteinExistence type="predicted"/>
<dbReference type="InterPro" id="IPR002126">
    <property type="entry name" value="Cadherin-like_dom"/>
</dbReference>
<dbReference type="EMBL" id="DS469776">
    <property type="protein sequence ID" value="EDO33358.1"/>
    <property type="molecule type" value="Genomic_DNA"/>
</dbReference>
<keyword evidence="4 8" id="KW-0106">Calcium</keyword>
<dbReference type="InterPro" id="IPR020894">
    <property type="entry name" value="Cadherin_CS"/>
</dbReference>
<evidence type="ECO:0000256" key="6">
    <source>
        <dbReference type="ARBA" id="ARBA00022989"/>
    </source>
</evidence>
<dbReference type="eggNOG" id="KOG4289">
    <property type="taxonomic scope" value="Eukaryota"/>
</dbReference>
<dbReference type="InterPro" id="IPR050971">
    <property type="entry name" value="Cadherin-domain_protein"/>
</dbReference>
<keyword evidence="7" id="KW-0472">Membrane</keyword>
<dbReference type="Gene3D" id="2.60.40.60">
    <property type="entry name" value="Cadherins"/>
    <property type="match status" value="5"/>
</dbReference>
<dbReference type="PhylomeDB" id="A7SSF1"/>